<accession>A0A8T1NKJ7</accession>
<proteinExistence type="predicted"/>
<keyword evidence="3" id="KW-1185">Reference proteome</keyword>
<evidence type="ECO:0008006" key="4">
    <source>
        <dbReference type="Google" id="ProtNLM"/>
    </source>
</evidence>
<evidence type="ECO:0000313" key="2">
    <source>
        <dbReference type="EMBL" id="KAG6629417.1"/>
    </source>
</evidence>
<protein>
    <recommendedName>
        <fullName evidence="4">Secreted protein</fullName>
    </recommendedName>
</protein>
<keyword evidence="1" id="KW-0732">Signal</keyword>
<evidence type="ECO:0000256" key="1">
    <source>
        <dbReference type="SAM" id="SignalP"/>
    </source>
</evidence>
<reference evidence="2" key="1">
    <citation type="submission" date="2020-12" db="EMBL/GenBank/DDBJ databases">
        <title>WGS assembly of Carya illinoinensis cv. Pawnee.</title>
        <authorList>
            <person name="Platts A."/>
            <person name="Shu S."/>
            <person name="Wright S."/>
            <person name="Barry K."/>
            <person name="Edger P."/>
            <person name="Pires J.C."/>
            <person name="Schmutz J."/>
        </authorList>
    </citation>
    <scope>NUCLEOTIDE SEQUENCE</scope>
    <source>
        <tissue evidence="2">Leaf</tissue>
    </source>
</reference>
<evidence type="ECO:0000313" key="3">
    <source>
        <dbReference type="Proteomes" id="UP000811609"/>
    </source>
</evidence>
<dbReference type="EMBL" id="CM031822">
    <property type="protein sequence ID" value="KAG6629417.1"/>
    <property type="molecule type" value="Genomic_DNA"/>
</dbReference>
<feature type="chain" id="PRO_5035756202" description="Secreted protein" evidence="1">
    <location>
        <begin position="18"/>
        <end position="125"/>
    </location>
</feature>
<dbReference type="AlphaFoldDB" id="A0A8T1NKJ7"/>
<dbReference type="Proteomes" id="UP000811609">
    <property type="component" value="Chromosome 14"/>
</dbReference>
<comment type="caution">
    <text evidence="2">The sequence shown here is derived from an EMBL/GenBank/DDBJ whole genome shotgun (WGS) entry which is preliminary data.</text>
</comment>
<sequence>MLYGLAILLKGLKPSLAIPSLTLRASCANQLCSSSNLFQDSESAGCLIVASSVGRCSLCHLISHAICADMKRRCNLGFKGKCRNTFLGIRRALCVLGIHLEALQIGHSSRSAFSFQNKMQSLGHA</sequence>
<organism evidence="2 3">
    <name type="scientific">Carya illinoinensis</name>
    <name type="common">Pecan</name>
    <dbReference type="NCBI Taxonomy" id="32201"/>
    <lineage>
        <taxon>Eukaryota</taxon>
        <taxon>Viridiplantae</taxon>
        <taxon>Streptophyta</taxon>
        <taxon>Embryophyta</taxon>
        <taxon>Tracheophyta</taxon>
        <taxon>Spermatophyta</taxon>
        <taxon>Magnoliopsida</taxon>
        <taxon>eudicotyledons</taxon>
        <taxon>Gunneridae</taxon>
        <taxon>Pentapetalae</taxon>
        <taxon>rosids</taxon>
        <taxon>fabids</taxon>
        <taxon>Fagales</taxon>
        <taxon>Juglandaceae</taxon>
        <taxon>Carya</taxon>
    </lineage>
</organism>
<feature type="signal peptide" evidence="1">
    <location>
        <begin position="1"/>
        <end position="17"/>
    </location>
</feature>
<gene>
    <name evidence="2" type="ORF">CIPAW_14G082900</name>
</gene>
<name>A0A8T1NKJ7_CARIL</name>